<dbReference type="AlphaFoldDB" id="A0AAV3XG52"/>
<proteinExistence type="predicted"/>
<evidence type="ECO:0000259" key="1">
    <source>
        <dbReference type="Pfam" id="PF07862"/>
    </source>
</evidence>
<dbReference type="Proteomes" id="UP001050975">
    <property type="component" value="Unassembled WGS sequence"/>
</dbReference>
<feature type="domain" description="Nif11" evidence="1">
    <location>
        <begin position="1"/>
        <end position="48"/>
    </location>
</feature>
<name>A0AAV3XG52_9CYAN</name>
<evidence type="ECO:0000313" key="2">
    <source>
        <dbReference type="EMBL" id="GET41573.1"/>
    </source>
</evidence>
<dbReference type="EMBL" id="BLAY01000127">
    <property type="protein sequence ID" value="GET41573.1"/>
    <property type="molecule type" value="Genomic_DNA"/>
</dbReference>
<reference evidence="2" key="1">
    <citation type="submission" date="2019-10" db="EMBL/GenBank/DDBJ databases">
        <title>Draft genome sequece of Microseira wollei NIES-4236.</title>
        <authorList>
            <person name="Yamaguchi H."/>
            <person name="Suzuki S."/>
            <person name="Kawachi M."/>
        </authorList>
    </citation>
    <scope>NUCLEOTIDE SEQUENCE</scope>
    <source>
        <strain evidence="2">NIES-4236</strain>
    </source>
</reference>
<protein>
    <recommendedName>
        <fullName evidence="1">Nif11 domain-containing protein</fullName>
    </recommendedName>
</protein>
<dbReference type="InterPro" id="IPR012903">
    <property type="entry name" value="Nif11"/>
</dbReference>
<dbReference type="InterPro" id="IPR022516">
    <property type="entry name" value="CHP03798_Ocin"/>
</dbReference>
<comment type="caution">
    <text evidence="2">The sequence shown here is derived from an EMBL/GenBank/DDBJ whole genome shotgun (WGS) entry which is preliminary data.</text>
</comment>
<accession>A0AAV3XG52</accession>
<keyword evidence="3" id="KW-1185">Reference proteome</keyword>
<dbReference type="RefSeq" id="WP_226587999.1">
    <property type="nucleotide sequence ID" value="NZ_BLAY01000127.1"/>
</dbReference>
<gene>
    <name evidence="2" type="ORF">MiSe_63850</name>
</gene>
<evidence type="ECO:0000313" key="3">
    <source>
        <dbReference type="Proteomes" id="UP001050975"/>
    </source>
</evidence>
<sequence length="77" mass="8582">MTQDCASRFFKAAQQDEALQVKLKATTEPETFIKIAADQGYHFTAEELQAQIEKLPPEAIASMVNPGVGPRLHLVRR</sequence>
<dbReference type="NCBIfam" id="TIGR03798">
    <property type="entry name" value="leader_Nif11"/>
    <property type="match status" value="1"/>
</dbReference>
<dbReference type="Pfam" id="PF07862">
    <property type="entry name" value="Nif11"/>
    <property type="match status" value="1"/>
</dbReference>
<organism evidence="2 3">
    <name type="scientific">Microseira wollei NIES-4236</name>
    <dbReference type="NCBI Taxonomy" id="2530354"/>
    <lineage>
        <taxon>Bacteria</taxon>
        <taxon>Bacillati</taxon>
        <taxon>Cyanobacteriota</taxon>
        <taxon>Cyanophyceae</taxon>
        <taxon>Oscillatoriophycideae</taxon>
        <taxon>Aerosakkonematales</taxon>
        <taxon>Aerosakkonemataceae</taxon>
        <taxon>Microseira</taxon>
    </lineage>
</organism>